<evidence type="ECO:0000259" key="2">
    <source>
        <dbReference type="Pfam" id="PF22807"/>
    </source>
</evidence>
<gene>
    <name evidence="3" type="ORF">FH972_001618</name>
</gene>
<feature type="domain" description="Pyrroloquinoline quinone-dependent pyranose dehydrogenase beta-propeller" evidence="2">
    <location>
        <begin position="32"/>
        <end position="426"/>
    </location>
</feature>
<accession>A0A5N6QCC1</accession>
<dbReference type="OrthoDB" id="507128at2759"/>
<dbReference type="SUPFAM" id="SSF50952">
    <property type="entry name" value="Soluble quinoprotein glucose dehydrogenase"/>
    <property type="match status" value="1"/>
</dbReference>
<proteinExistence type="predicted"/>
<dbReference type="EMBL" id="CM017321">
    <property type="protein sequence ID" value="KAE7996942.1"/>
    <property type="molecule type" value="Genomic_DNA"/>
</dbReference>
<sequence>MSTILAMLLVAQWIAHVDASCAISIPASAPVPVAAPGYASRLVATGLNSPRGIIFDSAGHLLVVDRGVGVKSLTLNDKGGDCVGVATLKLIISDPSLNHGIALDPSGQTLYASSTNDVYSYPYVPNTGVANTANRGHVVTNMTNDDHVTRTLLISRKVPGTLLVSRGSGANIDPIASQKSSGHASLRRFNLLTRGSRTYNYPYDGALVAWGIRNEVGVDEHPVTGGIYGVENSADNIQRDGKDIHDTNPAEKLNFFGYLNGTASRNTGGNFGYPVCFAAWDPSVIPNNQGIKPGVQFTTGTSSTAKDAACRNNYIAPRLVFDAHQAPLDIKFNKAGSQAFVAFHGSYDRAITKGYKVCTVEFNAAKGDPLMPSTTQNACKIIVNNKKTSACNGSGNCFRPVGLAFDKKGRLYFSSDATGSIYIITKSDGSGVQ</sequence>
<feature type="signal peptide" evidence="1">
    <location>
        <begin position="1"/>
        <end position="19"/>
    </location>
</feature>
<evidence type="ECO:0000256" key="1">
    <source>
        <dbReference type="SAM" id="SignalP"/>
    </source>
</evidence>
<organism evidence="3 4">
    <name type="scientific">Carpinus fangiana</name>
    <dbReference type="NCBI Taxonomy" id="176857"/>
    <lineage>
        <taxon>Eukaryota</taxon>
        <taxon>Viridiplantae</taxon>
        <taxon>Streptophyta</taxon>
        <taxon>Embryophyta</taxon>
        <taxon>Tracheophyta</taxon>
        <taxon>Spermatophyta</taxon>
        <taxon>Magnoliopsida</taxon>
        <taxon>eudicotyledons</taxon>
        <taxon>Gunneridae</taxon>
        <taxon>Pentapetalae</taxon>
        <taxon>rosids</taxon>
        <taxon>fabids</taxon>
        <taxon>Fagales</taxon>
        <taxon>Betulaceae</taxon>
        <taxon>Carpinus</taxon>
    </lineage>
</organism>
<feature type="chain" id="PRO_5024302706" description="Pyrroloquinoline quinone-dependent pyranose dehydrogenase beta-propeller domain-containing protein" evidence="1">
    <location>
        <begin position="20"/>
        <end position="433"/>
    </location>
</feature>
<dbReference type="Pfam" id="PF22807">
    <property type="entry name" value="TrAA12"/>
    <property type="match status" value="1"/>
</dbReference>
<protein>
    <recommendedName>
        <fullName evidence="2">Pyrroloquinoline quinone-dependent pyranose dehydrogenase beta-propeller domain-containing protein</fullName>
    </recommendedName>
</protein>
<dbReference type="Proteomes" id="UP000327013">
    <property type="component" value="Chromosome 1"/>
</dbReference>
<keyword evidence="4" id="KW-1185">Reference proteome</keyword>
<name>A0A5N6QCC1_9ROSI</name>
<evidence type="ECO:0000313" key="4">
    <source>
        <dbReference type="Proteomes" id="UP000327013"/>
    </source>
</evidence>
<dbReference type="Gene3D" id="2.120.10.30">
    <property type="entry name" value="TolB, C-terminal domain"/>
    <property type="match status" value="1"/>
</dbReference>
<reference evidence="3 4" key="1">
    <citation type="submission" date="2019-06" db="EMBL/GenBank/DDBJ databases">
        <title>A chromosomal-level reference genome of Carpinus fangiana (Coryloideae, Betulaceae).</title>
        <authorList>
            <person name="Yang X."/>
            <person name="Wang Z."/>
            <person name="Zhang L."/>
            <person name="Hao G."/>
            <person name="Liu J."/>
            <person name="Yang Y."/>
        </authorList>
    </citation>
    <scope>NUCLEOTIDE SEQUENCE [LARGE SCALE GENOMIC DNA]</scope>
    <source>
        <strain evidence="3">Cfa_2016G</strain>
        <tissue evidence="3">Leaf</tissue>
    </source>
</reference>
<keyword evidence="1" id="KW-0732">Signal</keyword>
<evidence type="ECO:0000313" key="3">
    <source>
        <dbReference type="EMBL" id="KAE7996942.1"/>
    </source>
</evidence>
<dbReference type="InterPro" id="IPR011042">
    <property type="entry name" value="6-blade_b-propeller_TolB-like"/>
</dbReference>
<dbReference type="InterPro" id="IPR011041">
    <property type="entry name" value="Quinoprot_gluc/sorb_DH_b-prop"/>
</dbReference>
<dbReference type="InterPro" id="IPR054539">
    <property type="entry name" value="Beta-prop_PDH"/>
</dbReference>
<dbReference type="AlphaFoldDB" id="A0A5N6QCC1"/>